<gene>
    <name evidence="1" type="ORF">CONCODRAFT_4800</name>
</gene>
<reference evidence="1 2" key="1">
    <citation type="journal article" date="2015" name="Genome Biol. Evol.">
        <title>Phylogenomic analyses indicate that early fungi evolved digesting cell walls of algal ancestors of land plants.</title>
        <authorList>
            <person name="Chang Y."/>
            <person name="Wang S."/>
            <person name="Sekimoto S."/>
            <person name="Aerts A.L."/>
            <person name="Choi C."/>
            <person name="Clum A."/>
            <person name="LaButti K.M."/>
            <person name="Lindquist E.A."/>
            <person name="Yee Ngan C."/>
            <person name="Ohm R.A."/>
            <person name="Salamov A.A."/>
            <person name="Grigoriev I.V."/>
            <person name="Spatafora J.W."/>
            <person name="Berbee M.L."/>
        </authorList>
    </citation>
    <scope>NUCLEOTIDE SEQUENCE [LARGE SCALE GENOMIC DNA]</scope>
    <source>
        <strain evidence="1 2">NRRL 28638</strain>
    </source>
</reference>
<protein>
    <submittedName>
        <fullName evidence="1">Uncharacterized protein</fullName>
    </submittedName>
</protein>
<accession>A0A137PBH4</accession>
<dbReference type="Proteomes" id="UP000070444">
    <property type="component" value="Unassembled WGS sequence"/>
</dbReference>
<proteinExistence type="predicted"/>
<organism evidence="1 2">
    <name type="scientific">Conidiobolus coronatus (strain ATCC 28846 / CBS 209.66 / NRRL 28638)</name>
    <name type="common">Delacroixia coronata</name>
    <dbReference type="NCBI Taxonomy" id="796925"/>
    <lineage>
        <taxon>Eukaryota</taxon>
        <taxon>Fungi</taxon>
        <taxon>Fungi incertae sedis</taxon>
        <taxon>Zoopagomycota</taxon>
        <taxon>Entomophthoromycotina</taxon>
        <taxon>Entomophthoromycetes</taxon>
        <taxon>Entomophthorales</taxon>
        <taxon>Ancylistaceae</taxon>
        <taxon>Conidiobolus</taxon>
    </lineage>
</organism>
<evidence type="ECO:0000313" key="2">
    <source>
        <dbReference type="Proteomes" id="UP000070444"/>
    </source>
</evidence>
<dbReference type="EMBL" id="KQ964454">
    <property type="protein sequence ID" value="KXN72358.1"/>
    <property type="molecule type" value="Genomic_DNA"/>
</dbReference>
<sequence>MVTLHYLQSSLLILEYGRLKSNPPTPTLLAKTINILDEVLSITLNTSINYKNYLDLNYLVGFTYLQIFSKLEEIKRREVVEKFAKLIEFNKVGDYQLLQYMVLCCGFKLIMLDL</sequence>
<name>A0A137PBH4_CONC2</name>
<dbReference type="AlphaFoldDB" id="A0A137PBH4"/>
<evidence type="ECO:0000313" key="1">
    <source>
        <dbReference type="EMBL" id="KXN72358.1"/>
    </source>
</evidence>
<keyword evidence="2" id="KW-1185">Reference proteome</keyword>